<reference evidence="1 2" key="1">
    <citation type="submission" date="2016-09" db="EMBL/GenBank/DDBJ databases">
        <authorList>
            <person name="Capua I."/>
            <person name="De Benedictis P."/>
            <person name="Joannis T."/>
            <person name="Lombin L.H."/>
            <person name="Cattoli G."/>
        </authorList>
    </citation>
    <scope>NUCLEOTIDE SEQUENCE [LARGE SCALE GENOMIC DNA]</scope>
    <source>
        <strain evidence="1 2">GluBS11</strain>
    </source>
</reference>
<dbReference type="Gene3D" id="3.30.1340.10">
    <property type="entry name" value="HPr-like"/>
    <property type="match status" value="1"/>
</dbReference>
<protein>
    <submittedName>
        <fullName evidence="1">PTS HPr component phosphorylation site</fullName>
    </submittedName>
</protein>
<name>A0A1D3TW59_9FIRM</name>
<dbReference type="SUPFAM" id="SSF55594">
    <property type="entry name" value="HPr-like"/>
    <property type="match status" value="1"/>
</dbReference>
<dbReference type="Proteomes" id="UP000199315">
    <property type="component" value="Unassembled WGS sequence"/>
</dbReference>
<dbReference type="EMBL" id="FMKA01000020">
    <property type="protein sequence ID" value="SCP98424.1"/>
    <property type="molecule type" value="Genomic_DNA"/>
</dbReference>
<dbReference type="InterPro" id="IPR035895">
    <property type="entry name" value="HPr-like_sf"/>
</dbReference>
<dbReference type="STRING" id="1619234.SAMN05421730_102037"/>
<proteinExistence type="predicted"/>
<dbReference type="AlphaFoldDB" id="A0A1D3TW59"/>
<keyword evidence="2" id="KW-1185">Reference proteome</keyword>
<dbReference type="OrthoDB" id="2051287at2"/>
<evidence type="ECO:0000313" key="1">
    <source>
        <dbReference type="EMBL" id="SCP98424.1"/>
    </source>
</evidence>
<sequence>MAKVNVIFDTLEKVKNFVRIMSTLNGEFDLVNGNFMVDAKSILGILAIDFKRTLELRIIKSEDDVDFILAQISDFIA</sequence>
<evidence type="ECO:0000313" key="2">
    <source>
        <dbReference type="Proteomes" id="UP000199315"/>
    </source>
</evidence>
<accession>A0A1D3TW59</accession>
<gene>
    <name evidence="1" type="ORF">SAMN05421730_102037</name>
</gene>
<organism evidence="1 2">
    <name type="scientific">Anaerobium acetethylicum</name>
    <dbReference type="NCBI Taxonomy" id="1619234"/>
    <lineage>
        <taxon>Bacteria</taxon>
        <taxon>Bacillati</taxon>
        <taxon>Bacillota</taxon>
        <taxon>Clostridia</taxon>
        <taxon>Lachnospirales</taxon>
        <taxon>Lachnospiraceae</taxon>
        <taxon>Anaerobium</taxon>
    </lineage>
</organism>
<dbReference type="RefSeq" id="WP_091235418.1">
    <property type="nucleotide sequence ID" value="NZ_FMKA01000020.1"/>
</dbReference>